<keyword evidence="4 6" id="KW-1133">Transmembrane helix</keyword>
<dbReference type="InParanoid" id="A0CHV7"/>
<keyword evidence="3 6" id="KW-0812">Transmembrane</keyword>
<dbReference type="OrthoDB" id="529367at2759"/>
<dbReference type="EMBL" id="CT868079">
    <property type="protein sequence ID" value="CAK70374.1"/>
    <property type="molecule type" value="Genomic_DNA"/>
</dbReference>
<dbReference type="KEGG" id="ptm:GSPATT00038476001"/>
<reference evidence="7 8" key="1">
    <citation type="journal article" date="2006" name="Nature">
        <title>Global trends of whole-genome duplications revealed by the ciliate Paramecium tetraurelia.</title>
        <authorList>
            <consortium name="Genoscope"/>
            <person name="Aury J.-M."/>
            <person name="Jaillon O."/>
            <person name="Duret L."/>
            <person name="Noel B."/>
            <person name="Jubin C."/>
            <person name="Porcel B.M."/>
            <person name="Segurens B."/>
            <person name="Daubin V."/>
            <person name="Anthouard V."/>
            <person name="Aiach N."/>
            <person name="Arnaiz O."/>
            <person name="Billaut A."/>
            <person name="Beisson J."/>
            <person name="Blanc I."/>
            <person name="Bouhouche K."/>
            <person name="Camara F."/>
            <person name="Duharcourt S."/>
            <person name="Guigo R."/>
            <person name="Gogendeau D."/>
            <person name="Katinka M."/>
            <person name="Keller A.-M."/>
            <person name="Kissmehl R."/>
            <person name="Klotz C."/>
            <person name="Koll F."/>
            <person name="Le Moue A."/>
            <person name="Lepere C."/>
            <person name="Malinsky S."/>
            <person name="Nowacki M."/>
            <person name="Nowak J.K."/>
            <person name="Plattner H."/>
            <person name="Poulain J."/>
            <person name="Ruiz F."/>
            <person name="Serrano V."/>
            <person name="Zagulski M."/>
            <person name="Dessen P."/>
            <person name="Betermier M."/>
            <person name="Weissenbach J."/>
            <person name="Scarpelli C."/>
            <person name="Schachter V."/>
            <person name="Sperling L."/>
            <person name="Meyer E."/>
            <person name="Cohen J."/>
            <person name="Wincker P."/>
        </authorList>
    </citation>
    <scope>NUCLEOTIDE SEQUENCE [LARGE SCALE GENOMIC DNA]</scope>
    <source>
        <strain evidence="7 8">Stock d4-2</strain>
    </source>
</reference>
<dbReference type="HOGENOM" id="CLU_1672657_0_0_1"/>
<gene>
    <name evidence="7" type="ORF">GSPATT00038476001</name>
</gene>
<dbReference type="GO" id="GO:0016020">
    <property type="term" value="C:membrane"/>
    <property type="evidence" value="ECO:0007669"/>
    <property type="project" value="UniProtKB-SubCell"/>
</dbReference>
<evidence type="ECO:0000256" key="1">
    <source>
        <dbReference type="ARBA" id="ARBA00004141"/>
    </source>
</evidence>
<dbReference type="GeneID" id="5023556"/>
<evidence type="ECO:0000256" key="2">
    <source>
        <dbReference type="ARBA" id="ARBA00007018"/>
    </source>
</evidence>
<evidence type="ECO:0000256" key="6">
    <source>
        <dbReference type="SAM" id="Phobius"/>
    </source>
</evidence>
<protein>
    <submittedName>
        <fullName evidence="7">Uncharacterized protein</fullName>
    </submittedName>
</protein>
<evidence type="ECO:0000256" key="5">
    <source>
        <dbReference type="ARBA" id="ARBA00023136"/>
    </source>
</evidence>
<dbReference type="Proteomes" id="UP000000600">
    <property type="component" value="Unassembled WGS sequence"/>
</dbReference>
<keyword evidence="8" id="KW-1185">Reference proteome</keyword>
<comment type="subcellular location">
    <subcellularLocation>
        <location evidence="1">Membrane</location>
        <topology evidence="1">Multi-pass membrane protein</topology>
    </subcellularLocation>
</comment>
<organism evidence="7 8">
    <name type="scientific">Paramecium tetraurelia</name>
    <dbReference type="NCBI Taxonomy" id="5888"/>
    <lineage>
        <taxon>Eukaryota</taxon>
        <taxon>Sar</taxon>
        <taxon>Alveolata</taxon>
        <taxon>Ciliophora</taxon>
        <taxon>Intramacronucleata</taxon>
        <taxon>Oligohymenophorea</taxon>
        <taxon>Peniculida</taxon>
        <taxon>Parameciidae</taxon>
        <taxon>Paramecium</taxon>
    </lineage>
</organism>
<evidence type="ECO:0000313" key="7">
    <source>
        <dbReference type="EMBL" id="CAK70374.1"/>
    </source>
</evidence>
<dbReference type="RefSeq" id="XP_001437771.1">
    <property type="nucleotide sequence ID" value="XM_001437734.1"/>
</dbReference>
<evidence type="ECO:0000313" key="8">
    <source>
        <dbReference type="Proteomes" id="UP000000600"/>
    </source>
</evidence>
<name>A0CHV7_PARTE</name>
<dbReference type="PANTHER" id="PTHR20855:SF52">
    <property type="entry name" value="ADIPONECTIN RECEPTOR PROTEIN"/>
    <property type="match status" value="1"/>
</dbReference>
<dbReference type="InterPro" id="IPR004254">
    <property type="entry name" value="AdipoR/HlyIII-related"/>
</dbReference>
<keyword evidence="5 6" id="KW-0472">Membrane</keyword>
<accession>A0CHV7</accession>
<dbReference type="AlphaFoldDB" id="A0CHV7"/>
<sequence length="158" mass="18725">MSQSNITQRIPTEKKQETKEIKENIIHDRIIGRIFKAPGYLQDQSIKHGYRINFKNKKDVIKSKFMWHNELVNIWTYLIGAIIEIVYFFFVSSLSRQYSIYGQIMRNSFVIEPIRLSMVHETTIYVELLHNIYEHAFTLEQKIQQQLGRCLIDVATTA</sequence>
<evidence type="ECO:0000256" key="4">
    <source>
        <dbReference type="ARBA" id="ARBA00022989"/>
    </source>
</evidence>
<feature type="transmembrane region" description="Helical" evidence="6">
    <location>
        <begin position="74"/>
        <end position="95"/>
    </location>
</feature>
<evidence type="ECO:0000256" key="3">
    <source>
        <dbReference type="ARBA" id="ARBA00022692"/>
    </source>
</evidence>
<comment type="similarity">
    <text evidence="2">Belongs to the ADIPOR family.</text>
</comment>
<dbReference type="GO" id="GO:0038023">
    <property type="term" value="F:signaling receptor activity"/>
    <property type="evidence" value="ECO:0000318"/>
    <property type="project" value="GO_Central"/>
</dbReference>
<dbReference type="STRING" id="5888.A0CHV7"/>
<proteinExistence type="inferred from homology"/>
<dbReference type="PANTHER" id="PTHR20855">
    <property type="entry name" value="ADIPOR/PROGESTIN RECEPTOR-RELATED"/>
    <property type="match status" value="1"/>
</dbReference>